<feature type="transmembrane region" description="Helical" evidence="1">
    <location>
        <begin position="7"/>
        <end position="29"/>
    </location>
</feature>
<accession>A0A6C0CZA2</accession>
<keyword evidence="1" id="KW-0812">Transmembrane</keyword>
<sequence length="37" mass="4857">MIIIYDIYLLFNIKNGFKFIYYFFFNYYIKWKQILMK</sequence>
<protein>
    <submittedName>
        <fullName evidence="2">Uncharacterized protein</fullName>
    </submittedName>
</protein>
<dbReference type="EMBL" id="MN739508">
    <property type="protein sequence ID" value="QHT09124.1"/>
    <property type="molecule type" value="Genomic_DNA"/>
</dbReference>
<reference evidence="2" key="1">
    <citation type="journal article" date="2020" name="Nature">
        <title>Giant virus diversity and host interactions through global metagenomics.</title>
        <authorList>
            <person name="Schulz F."/>
            <person name="Roux S."/>
            <person name="Paez-Espino D."/>
            <person name="Jungbluth S."/>
            <person name="Walsh D.A."/>
            <person name="Denef V.J."/>
            <person name="McMahon K.D."/>
            <person name="Konstantinidis K.T."/>
            <person name="Eloe-Fadrosh E.A."/>
            <person name="Kyrpides N.C."/>
            <person name="Woyke T."/>
        </authorList>
    </citation>
    <scope>NUCLEOTIDE SEQUENCE</scope>
    <source>
        <strain evidence="2">GVMAG-M-3300023110-24</strain>
    </source>
</reference>
<name>A0A6C0CZA2_9ZZZZ</name>
<proteinExistence type="predicted"/>
<dbReference type="AlphaFoldDB" id="A0A6C0CZA2"/>
<keyword evidence="1" id="KW-1133">Transmembrane helix</keyword>
<evidence type="ECO:0000256" key="1">
    <source>
        <dbReference type="SAM" id="Phobius"/>
    </source>
</evidence>
<evidence type="ECO:0000313" key="2">
    <source>
        <dbReference type="EMBL" id="QHT09124.1"/>
    </source>
</evidence>
<keyword evidence="1" id="KW-0472">Membrane</keyword>
<organism evidence="2">
    <name type="scientific">viral metagenome</name>
    <dbReference type="NCBI Taxonomy" id="1070528"/>
    <lineage>
        <taxon>unclassified sequences</taxon>
        <taxon>metagenomes</taxon>
        <taxon>organismal metagenomes</taxon>
    </lineage>
</organism>